<feature type="domain" description="Phosphatidic acid phosphatase type 2/haloperoxidase" evidence="2">
    <location>
        <begin position="87"/>
        <end position="210"/>
    </location>
</feature>
<dbReference type="SUPFAM" id="SSF48317">
    <property type="entry name" value="Acid phosphatase/Vanadium-dependent haloperoxidase"/>
    <property type="match status" value="1"/>
</dbReference>
<feature type="transmembrane region" description="Helical" evidence="1">
    <location>
        <begin position="162"/>
        <end position="183"/>
    </location>
</feature>
<dbReference type="OrthoDB" id="9789113at2"/>
<feature type="transmembrane region" description="Helical" evidence="1">
    <location>
        <begin position="89"/>
        <end position="109"/>
    </location>
</feature>
<keyword evidence="1" id="KW-0812">Transmembrane</keyword>
<feature type="transmembrane region" description="Helical" evidence="1">
    <location>
        <begin position="129"/>
        <end position="150"/>
    </location>
</feature>
<gene>
    <name evidence="3" type="ORF">SAMN00808754_2141</name>
</gene>
<dbReference type="AlphaFoldDB" id="A0A1W1VXP2"/>
<dbReference type="CDD" id="cd03392">
    <property type="entry name" value="PAP2_like_2"/>
    <property type="match status" value="1"/>
</dbReference>
<dbReference type="Pfam" id="PF01569">
    <property type="entry name" value="PAP2"/>
    <property type="match status" value="1"/>
</dbReference>
<dbReference type="RefSeq" id="WP_084665706.1">
    <property type="nucleotide sequence ID" value="NZ_LT838272.1"/>
</dbReference>
<dbReference type="InterPro" id="IPR036938">
    <property type="entry name" value="PAP2/HPO_sf"/>
</dbReference>
<proteinExistence type="predicted"/>
<dbReference type="PANTHER" id="PTHR14969:SF13">
    <property type="entry name" value="AT30094P"/>
    <property type="match status" value="1"/>
</dbReference>
<feature type="transmembrane region" description="Helical" evidence="1">
    <location>
        <begin position="195"/>
        <end position="212"/>
    </location>
</feature>
<dbReference type="SMART" id="SM00014">
    <property type="entry name" value="acidPPc"/>
    <property type="match status" value="1"/>
</dbReference>
<accession>A0A1W1VXP2</accession>
<feature type="transmembrane region" description="Helical" evidence="1">
    <location>
        <begin position="6"/>
        <end position="27"/>
    </location>
</feature>
<keyword evidence="1" id="KW-1133">Transmembrane helix</keyword>
<organism evidence="3 4">
    <name type="scientific">Thermanaeromonas toyohensis ToBE</name>
    <dbReference type="NCBI Taxonomy" id="698762"/>
    <lineage>
        <taxon>Bacteria</taxon>
        <taxon>Bacillati</taxon>
        <taxon>Bacillota</taxon>
        <taxon>Clostridia</taxon>
        <taxon>Neomoorellales</taxon>
        <taxon>Neomoorellaceae</taxon>
        <taxon>Thermanaeromonas</taxon>
    </lineage>
</organism>
<evidence type="ECO:0000256" key="1">
    <source>
        <dbReference type="SAM" id="Phobius"/>
    </source>
</evidence>
<keyword evidence="1" id="KW-0472">Membrane</keyword>
<evidence type="ECO:0000313" key="4">
    <source>
        <dbReference type="Proteomes" id="UP000192569"/>
    </source>
</evidence>
<evidence type="ECO:0000259" key="2">
    <source>
        <dbReference type="SMART" id="SM00014"/>
    </source>
</evidence>
<dbReference type="InterPro" id="IPR000326">
    <property type="entry name" value="PAP2/HPO"/>
</dbReference>
<dbReference type="Gene3D" id="1.20.144.10">
    <property type="entry name" value="Phosphatidic acid phosphatase type 2/haloperoxidase"/>
    <property type="match status" value="1"/>
</dbReference>
<reference evidence="3 4" key="1">
    <citation type="submission" date="2017-04" db="EMBL/GenBank/DDBJ databases">
        <authorList>
            <person name="Afonso C.L."/>
            <person name="Miller P.J."/>
            <person name="Scott M.A."/>
            <person name="Spackman E."/>
            <person name="Goraichik I."/>
            <person name="Dimitrov K.M."/>
            <person name="Suarez D.L."/>
            <person name="Swayne D.E."/>
        </authorList>
    </citation>
    <scope>NUCLEOTIDE SEQUENCE [LARGE SCALE GENOMIC DNA]</scope>
    <source>
        <strain evidence="3 4">ToBE</strain>
    </source>
</reference>
<dbReference type="EMBL" id="LT838272">
    <property type="protein sequence ID" value="SMB98125.1"/>
    <property type="molecule type" value="Genomic_DNA"/>
</dbReference>
<feature type="transmembrane region" description="Helical" evidence="1">
    <location>
        <begin position="66"/>
        <end position="82"/>
    </location>
</feature>
<protein>
    <submittedName>
        <fullName evidence="3">Undecaprenyl-diphosphatase</fullName>
    </submittedName>
</protein>
<name>A0A1W1VXP2_9FIRM</name>
<dbReference type="PANTHER" id="PTHR14969">
    <property type="entry name" value="SPHINGOSINE-1-PHOSPHATE PHOSPHOHYDROLASE"/>
    <property type="match status" value="1"/>
</dbReference>
<dbReference type="Proteomes" id="UP000192569">
    <property type="component" value="Chromosome I"/>
</dbReference>
<dbReference type="STRING" id="698762.SAMN00808754_2141"/>
<evidence type="ECO:0000313" key="3">
    <source>
        <dbReference type="EMBL" id="SMB98125.1"/>
    </source>
</evidence>
<sequence length="217" mass="24468">MPKRFHITWTSVAILALLFTLLGIYYARLNLWDQAIINFVGKATLQQGNSFYFIFVFLNWWGTKGGMFFTSAAGVVVLTILYRRVHEGLSLAGGMFSGWGFLELSKIFFRRGRPEGVYLFPASGYSFPSGHAFITLLFTALFISLSLPMLNRFGHSQRLGWLKVTFLILYVVLGALTLATGWSRIYFGMHYPTDVLGGWLAGAFWATLWRLTTSSAN</sequence>
<keyword evidence="4" id="KW-1185">Reference proteome</keyword>